<evidence type="ECO:0000313" key="1">
    <source>
        <dbReference type="EMBL" id="SKA76971.1"/>
    </source>
</evidence>
<protein>
    <submittedName>
        <fullName evidence="1">PD-(D/E)XK nuclease superfamily protein</fullName>
    </submittedName>
</protein>
<dbReference type="AlphaFoldDB" id="A0A1T4WK12"/>
<accession>A0A1T4WK12</accession>
<sequence length="113" mass="13332">MIKLDEKHIKTLLVTLLYQFPIYFIHSEREMDKKYPDVLLLERSPFAVKHQHLIELKYAKKSDNAADWEAKQQEGIAQVQGYLQLPAIAVPKLSVWLMLTDSERVEIQRIRLE</sequence>
<name>A0A1T4WK12_9GAMM</name>
<evidence type="ECO:0000313" key="2">
    <source>
        <dbReference type="Proteomes" id="UP000190460"/>
    </source>
</evidence>
<gene>
    <name evidence="1" type="ORF">SAMN02745130_01706</name>
</gene>
<dbReference type="Proteomes" id="UP000190460">
    <property type="component" value="Unassembled WGS sequence"/>
</dbReference>
<dbReference type="EMBL" id="FUYB01000006">
    <property type="protein sequence ID" value="SKA76971.1"/>
    <property type="molecule type" value="Genomic_DNA"/>
</dbReference>
<dbReference type="Pfam" id="PF08011">
    <property type="entry name" value="PDDEXK_9"/>
    <property type="match status" value="1"/>
</dbReference>
<proteinExistence type="predicted"/>
<reference evidence="2" key="1">
    <citation type="submission" date="2017-02" db="EMBL/GenBank/DDBJ databases">
        <authorList>
            <person name="Varghese N."/>
            <person name="Submissions S."/>
        </authorList>
    </citation>
    <scope>NUCLEOTIDE SEQUENCE [LARGE SCALE GENOMIC DNA]</scope>
    <source>
        <strain evidence="2">ATCC 49788</strain>
    </source>
</reference>
<keyword evidence="2" id="KW-1185">Reference proteome</keyword>
<dbReference type="STRING" id="92487.SAMN02745130_01706"/>
<dbReference type="InterPro" id="IPR012547">
    <property type="entry name" value="PDDEXK_9"/>
</dbReference>
<organism evidence="1 2">
    <name type="scientific">Thiothrix eikelboomii</name>
    <dbReference type="NCBI Taxonomy" id="92487"/>
    <lineage>
        <taxon>Bacteria</taxon>
        <taxon>Pseudomonadati</taxon>
        <taxon>Pseudomonadota</taxon>
        <taxon>Gammaproteobacteria</taxon>
        <taxon>Thiotrichales</taxon>
        <taxon>Thiotrichaceae</taxon>
        <taxon>Thiothrix</taxon>
    </lineage>
</organism>
<dbReference type="RefSeq" id="WP_327193048.1">
    <property type="nucleotide sequence ID" value="NZ_FUYB01000006.1"/>
</dbReference>